<gene>
    <name evidence="3" type="ORF">JIN78_07780</name>
</gene>
<feature type="transmembrane region" description="Helical" evidence="2">
    <location>
        <begin position="12"/>
        <end position="38"/>
    </location>
</feature>
<organism evidence="3 4">
    <name type="scientific">Roseibacillus ishigakijimensis</name>
    <dbReference type="NCBI Taxonomy" id="454146"/>
    <lineage>
        <taxon>Bacteria</taxon>
        <taxon>Pseudomonadati</taxon>
        <taxon>Verrucomicrobiota</taxon>
        <taxon>Verrucomicrobiia</taxon>
        <taxon>Verrucomicrobiales</taxon>
        <taxon>Verrucomicrobiaceae</taxon>
        <taxon>Roseibacillus</taxon>
    </lineage>
</organism>
<evidence type="ECO:0000313" key="4">
    <source>
        <dbReference type="Proteomes" id="UP000604083"/>
    </source>
</evidence>
<accession>A0A934RTM7</accession>
<feature type="transmembrane region" description="Helical" evidence="2">
    <location>
        <begin position="390"/>
        <end position="411"/>
    </location>
</feature>
<name>A0A934RTM7_9BACT</name>
<keyword evidence="2" id="KW-0472">Membrane</keyword>
<feature type="region of interest" description="Disordered" evidence="1">
    <location>
        <begin position="280"/>
        <end position="328"/>
    </location>
</feature>
<proteinExistence type="predicted"/>
<dbReference type="Pfam" id="PF03929">
    <property type="entry name" value="PepSY_TM"/>
    <property type="match status" value="1"/>
</dbReference>
<protein>
    <submittedName>
        <fullName evidence="3">PepSY domain-containing protein</fullName>
    </submittedName>
</protein>
<evidence type="ECO:0000256" key="2">
    <source>
        <dbReference type="SAM" id="Phobius"/>
    </source>
</evidence>
<dbReference type="Proteomes" id="UP000604083">
    <property type="component" value="Unassembled WGS sequence"/>
</dbReference>
<keyword evidence="4" id="KW-1185">Reference proteome</keyword>
<dbReference type="PANTHER" id="PTHR34219">
    <property type="entry name" value="IRON-REGULATED INNER MEMBRANE PROTEIN-RELATED"/>
    <property type="match status" value="1"/>
</dbReference>
<reference evidence="3" key="1">
    <citation type="submission" date="2021-01" db="EMBL/GenBank/DDBJ databases">
        <title>Modified the classification status of verrucomicrobia.</title>
        <authorList>
            <person name="Feng X."/>
        </authorList>
    </citation>
    <scope>NUCLEOTIDE SEQUENCE</scope>
    <source>
        <strain evidence="3">KCTC 12986</strain>
    </source>
</reference>
<feature type="transmembrane region" description="Helical" evidence="2">
    <location>
        <begin position="200"/>
        <end position="222"/>
    </location>
</feature>
<comment type="caution">
    <text evidence="3">The sequence shown here is derived from an EMBL/GenBank/DDBJ whole genome shotgun (WGS) entry which is preliminary data.</text>
</comment>
<sequence length="431" mass="46910">MKLPRPLRRTLFWIHLVLGVAAGVVIALLCFTGAALAFQDDIEGWAEASLRRVEVPPAPAERLTIDEVVAAAREQEPELAITAVEVARKPEQAWRIIVGRRDARWVNPYTGELLVAAHPERVEGWHRFFNWNLRLHRWLLQEGESRSTGSAINGLANLAFLGLALSGLLLWWPASLRALRGVSLFNRKARGKARDFNWHNVIGFWCLLPLVVMIVTGVYFSYNWGRNLTDTLLGASPALILPEGGVATLRRGGPPLSLEERFTIAVRAFPRWETLRLPAASGRASADGRGRGQGGGGGRGRGGPGSAGGGHNHGGGGHNHGGGGGRNPFAIRVEESGFTLLHIPSQILIHPRTGEILDTLSPDSLTLRQKLRTSIRSLHTGEAGRFAGKLIAFLACLGGLLLVYTGFALSIRRLARNLSGKKRKTEMRETA</sequence>
<dbReference type="EMBL" id="JAENIO010000015">
    <property type="protein sequence ID" value="MBK1833955.1"/>
    <property type="molecule type" value="Genomic_DNA"/>
</dbReference>
<feature type="compositionally biased region" description="Gly residues" evidence="1">
    <location>
        <begin position="291"/>
        <end position="326"/>
    </location>
</feature>
<dbReference type="RefSeq" id="WP_200391388.1">
    <property type="nucleotide sequence ID" value="NZ_JAENIO010000015.1"/>
</dbReference>
<dbReference type="AlphaFoldDB" id="A0A934RTM7"/>
<evidence type="ECO:0000256" key="1">
    <source>
        <dbReference type="SAM" id="MobiDB-lite"/>
    </source>
</evidence>
<feature type="transmembrane region" description="Helical" evidence="2">
    <location>
        <begin position="155"/>
        <end position="179"/>
    </location>
</feature>
<evidence type="ECO:0000313" key="3">
    <source>
        <dbReference type="EMBL" id="MBK1833955.1"/>
    </source>
</evidence>
<keyword evidence="2" id="KW-0812">Transmembrane</keyword>
<keyword evidence="2" id="KW-1133">Transmembrane helix</keyword>
<dbReference type="InterPro" id="IPR005625">
    <property type="entry name" value="PepSY-ass_TM"/>
</dbReference>